<gene>
    <name evidence="1" type="ORF">PYW07_004356</name>
</gene>
<keyword evidence="2" id="KW-1185">Reference proteome</keyword>
<accession>A0AAD7YYA4</accession>
<proteinExistence type="predicted"/>
<comment type="caution">
    <text evidence="1">The sequence shown here is derived from an EMBL/GenBank/DDBJ whole genome shotgun (WGS) entry which is preliminary data.</text>
</comment>
<reference evidence="1" key="1">
    <citation type="submission" date="2023-03" db="EMBL/GenBank/DDBJ databases">
        <title>Chromosome-level genomes of two armyworms, Mythimna separata and Mythimna loreyi, provide insights into the biosynthesis and reception of sex pheromones.</title>
        <authorList>
            <person name="Zhao H."/>
        </authorList>
    </citation>
    <scope>NUCLEOTIDE SEQUENCE</scope>
    <source>
        <strain evidence="1">BeijingLab</strain>
        <tissue evidence="1">Pupa</tissue>
    </source>
</reference>
<dbReference type="AlphaFoldDB" id="A0AAD7YYA4"/>
<dbReference type="PANTHER" id="PTHR47331">
    <property type="entry name" value="PHD-TYPE DOMAIN-CONTAINING PROTEIN"/>
    <property type="match status" value="1"/>
</dbReference>
<dbReference type="Proteomes" id="UP001231518">
    <property type="component" value="Chromosome 16"/>
</dbReference>
<name>A0AAD7YYA4_MYTSE</name>
<dbReference type="EMBL" id="JARGEI010000005">
    <property type="protein sequence ID" value="KAJ8731192.1"/>
    <property type="molecule type" value="Genomic_DNA"/>
</dbReference>
<organism evidence="1 2">
    <name type="scientific">Mythimna separata</name>
    <name type="common">Oriental armyworm</name>
    <name type="synonym">Pseudaletia separata</name>
    <dbReference type="NCBI Taxonomy" id="271217"/>
    <lineage>
        <taxon>Eukaryota</taxon>
        <taxon>Metazoa</taxon>
        <taxon>Ecdysozoa</taxon>
        <taxon>Arthropoda</taxon>
        <taxon>Hexapoda</taxon>
        <taxon>Insecta</taxon>
        <taxon>Pterygota</taxon>
        <taxon>Neoptera</taxon>
        <taxon>Endopterygota</taxon>
        <taxon>Lepidoptera</taxon>
        <taxon>Glossata</taxon>
        <taxon>Ditrysia</taxon>
        <taxon>Noctuoidea</taxon>
        <taxon>Noctuidae</taxon>
        <taxon>Noctuinae</taxon>
        <taxon>Hadenini</taxon>
        <taxon>Mythimna</taxon>
    </lineage>
</organism>
<evidence type="ECO:0000313" key="2">
    <source>
        <dbReference type="Proteomes" id="UP001231518"/>
    </source>
</evidence>
<evidence type="ECO:0000313" key="1">
    <source>
        <dbReference type="EMBL" id="KAJ8731192.1"/>
    </source>
</evidence>
<sequence length="182" mass="20631">MAMPPTTATSTHRAIEELTNAVKKAIDSSTSNMDNKVLLSMLATSKDMHLYFGDQLEWIQFRDPDTAEKCKFCKKNKHALSDCSQFKRAMRKDRWRFVRVNKLCFKCLGDRHPDKNECTAENCNVEACGGAHHQMLHWTKPEVARRETSAPPNDTTTPDSASAIIPDVHHLSGHHWGTARQL</sequence>
<protein>
    <submittedName>
        <fullName evidence="1">Uncharacterized protein</fullName>
    </submittedName>
</protein>